<keyword evidence="7" id="KW-0238">DNA-binding</keyword>
<evidence type="ECO:0000256" key="2">
    <source>
        <dbReference type="ARBA" id="ARBA00022723"/>
    </source>
</evidence>
<dbReference type="PROSITE" id="PS50157">
    <property type="entry name" value="ZINC_FINGER_C2H2_2"/>
    <property type="match status" value="3"/>
</dbReference>
<feature type="compositionally biased region" description="Polar residues" evidence="11">
    <location>
        <begin position="758"/>
        <end position="768"/>
    </location>
</feature>
<dbReference type="InterPro" id="IPR039149">
    <property type="entry name" value="ZNF800"/>
</dbReference>
<evidence type="ECO:0000256" key="1">
    <source>
        <dbReference type="ARBA" id="ARBA00004123"/>
    </source>
</evidence>
<keyword evidence="5" id="KW-0862">Zinc</keyword>
<dbReference type="Gene3D" id="3.30.160.60">
    <property type="entry name" value="Classic Zinc Finger"/>
    <property type="match status" value="2"/>
</dbReference>
<name>E2A9I4_CAMFO</name>
<feature type="region of interest" description="Disordered" evidence="11">
    <location>
        <begin position="373"/>
        <end position="398"/>
    </location>
</feature>
<sequence length="926" mass="105416">MKSVQTKGKSKKRNEKLGKVKLPTKDTNGVVSPDLSSLRKPIDTSVSDLCQVSKLLENGTDEVKSILSYECNIIYECRTCHSLFRSIVNLISHKREYCRKKFDITLHRSILHNHNLHSSKESIIQMCTTDQTIIKDNIKNDRILRSQVSKESHKKDLSTVIDMLNKKREENMDSNISNEKKNTIFNAPNNQHIYLESINTNCSAVYQTIKSPNTLVNSTDLMKEQVAKSQDVTDQNTITLEEQTFENQLEKSDSPIQIDMSDEENELLAHRLSTNNLTCTICNVKFSTKKTLTVHMKLHTSQRICYLCPCCTSIFANTWSVYRHLYKVHRKTNEQVRKLRSLIQERAFHREVTMEGLENAHAIKVLDSENATMKNSDNTQKSANPTESSVQRCGRRKKRFKTKRALPTPLQYCETSIATCDKTTTTIGQSNKTFSDSKSDNTLCETENVNTATTTLIKQSDIHSKRISSSPEIYKENETSIRVQRVSSLSKEDWDMLQNDLNDHPAKCNSVDNNNDLHKITASITQNVDNGELLSSDNETRNDSRSNTNLQSSEVVCTNISEINSVTVKIKNKEKISSHQSDEMPLVDLKEKDIIEIEEDSSKLQPLCSIQSNEKSQTSLMERIATIANFQKLQCLLCKRKFTSMPNLRRHMAIHIGWNRYRCKLCDFKCFVKCDCVAHCNKMHNAQNNRAIIAEIVIEIPQNEYTCNENIIMDVMNTGEKVNEPEIMDLTACQSSCQSEICIDLNNSNTYIPSENEATTANEQQESNKNVEHQDTEEKDDTIATVQNLAEYMMNSGSGKLDAHPDLKRVVMEVIFGSSDTSAIVQTNKSDKSALTADSDARECINDNENSITSIESIEPREASCSISDVSSTLDNLKQQRPIRNRMKPLRNDFIYDLKEIAFRKECALFNDSDSLHIRKKAKLYN</sequence>
<dbReference type="InterPro" id="IPR013087">
    <property type="entry name" value="Znf_C2H2_type"/>
</dbReference>
<evidence type="ECO:0000256" key="10">
    <source>
        <dbReference type="PROSITE-ProRule" id="PRU00042"/>
    </source>
</evidence>
<keyword evidence="3" id="KW-0677">Repeat</keyword>
<dbReference type="FunCoup" id="E2A9I4">
    <property type="interactions" value="176"/>
</dbReference>
<reference evidence="13 14" key="1">
    <citation type="journal article" date="2010" name="Science">
        <title>Genomic comparison of the ants Camponotus floridanus and Harpegnathos saltator.</title>
        <authorList>
            <person name="Bonasio R."/>
            <person name="Zhang G."/>
            <person name="Ye C."/>
            <person name="Mutti N.S."/>
            <person name="Fang X."/>
            <person name="Qin N."/>
            <person name="Donahue G."/>
            <person name="Yang P."/>
            <person name="Li Q."/>
            <person name="Li C."/>
            <person name="Zhang P."/>
            <person name="Huang Z."/>
            <person name="Berger S.L."/>
            <person name="Reinberg D."/>
            <person name="Wang J."/>
            <person name="Liebig J."/>
        </authorList>
    </citation>
    <scope>NUCLEOTIDE SEQUENCE [LARGE SCALE GENOMIC DNA]</scope>
    <source>
        <strain evidence="14">C129</strain>
    </source>
</reference>
<gene>
    <name evidence="13" type="ORF">EAG_13593</name>
</gene>
<evidence type="ECO:0000256" key="5">
    <source>
        <dbReference type="ARBA" id="ARBA00022833"/>
    </source>
</evidence>
<dbReference type="Pfam" id="PF16622">
    <property type="entry name" value="zf-C2H2_11"/>
    <property type="match status" value="1"/>
</dbReference>
<evidence type="ECO:0000256" key="7">
    <source>
        <dbReference type="ARBA" id="ARBA00023125"/>
    </source>
</evidence>
<evidence type="ECO:0000256" key="11">
    <source>
        <dbReference type="SAM" id="MobiDB-lite"/>
    </source>
</evidence>
<dbReference type="GO" id="GO:0008270">
    <property type="term" value="F:zinc ion binding"/>
    <property type="evidence" value="ECO:0007669"/>
    <property type="project" value="UniProtKB-KW"/>
</dbReference>
<dbReference type="OrthoDB" id="10066279at2759"/>
<dbReference type="GO" id="GO:0005634">
    <property type="term" value="C:nucleus"/>
    <property type="evidence" value="ECO:0007669"/>
    <property type="project" value="UniProtKB-SubCell"/>
</dbReference>
<keyword evidence="9" id="KW-0539">Nucleus</keyword>
<feature type="domain" description="C2H2-type" evidence="12">
    <location>
        <begin position="75"/>
        <end position="102"/>
    </location>
</feature>
<feature type="domain" description="C2H2-type" evidence="12">
    <location>
        <begin position="277"/>
        <end position="304"/>
    </location>
</feature>
<evidence type="ECO:0000259" key="12">
    <source>
        <dbReference type="PROSITE" id="PS50157"/>
    </source>
</evidence>
<dbReference type="KEGG" id="cfo:105249884"/>
<dbReference type="InterPro" id="IPR036236">
    <property type="entry name" value="Znf_C2H2_sf"/>
</dbReference>
<keyword evidence="2" id="KW-0479">Metal-binding</keyword>
<accession>E2A9I4</accession>
<keyword evidence="8" id="KW-0804">Transcription</keyword>
<dbReference type="InterPro" id="IPR041697">
    <property type="entry name" value="Znf-C2H2_11"/>
</dbReference>
<evidence type="ECO:0000256" key="9">
    <source>
        <dbReference type="ARBA" id="ARBA00023242"/>
    </source>
</evidence>
<dbReference type="PANTHER" id="PTHR21020">
    <property type="entry name" value="ZINC FINGER PROTEIN 800"/>
    <property type="match status" value="1"/>
</dbReference>
<evidence type="ECO:0000313" key="13">
    <source>
        <dbReference type="EMBL" id="EFN69908.1"/>
    </source>
</evidence>
<comment type="subcellular location">
    <subcellularLocation>
        <location evidence="1">Nucleus</location>
    </subcellularLocation>
</comment>
<feature type="region of interest" description="Disordered" evidence="11">
    <location>
        <begin position="530"/>
        <end position="550"/>
    </location>
</feature>
<dbReference type="GO" id="GO:0003677">
    <property type="term" value="F:DNA binding"/>
    <property type="evidence" value="ECO:0007669"/>
    <property type="project" value="UniProtKB-KW"/>
</dbReference>
<feature type="compositionally biased region" description="Polar residues" evidence="11">
    <location>
        <begin position="373"/>
        <end position="391"/>
    </location>
</feature>
<evidence type="ECO:0000256" key="4">
    <source>
        <dbReference type="ARBA" id="ARBA00022771"/>
    </source>
</evidence>
<dbReference type="Pfam" id="PF00096">
    <property type="entry name" value="zf-C2H2"/>
    <property type="match status" value="1"/>
</dbReference>
<evidence type="ECO:0000256" key="3">
    <source>
        <dbReference type="ARBA" id="ARBA00022737"/>
    </source>
</evidence>
<dbReference type="AlphaFoldDB" id="E2A9I4"/>
<keyword evidence="4 10" id="KW-0863">Zinc-finger</keyword>
<dbReference type="PROSITE" id="PS00028">
    <property type="entry name" value="ZINC_FINGER_C2H2_1"/>
    <property type="match status" value="3"/>
</dbReference>
<protein>
    <submittedName>
        <fullName evidence="13">Zinc finger protein 800</fullName>
    </submittedName>
</protein>
<dbReference type="Proteomes" id="UP000000311">
    <property type="component" value="Unassembled WGS sequence"/>
</dbReference>
<dbReference type="OMA" id="MIMEVIF"/>
<evidence type="ECO:0000313" key="14">
    <source>
        <dbReference type="Proteomes" id="UP000000311"/>
    </source>
</evidence>
<feature type="domain" description="C2H2-type" evidence="12">
    <location>
        <begin position="633"/>
        <end position="660"/>
    </location>
</feature>
<feature type="region of interest" description="Disordered" evidence="11">
    <location>
        <begin position="758"/>
        <end position="780"/>
    </location>
</feature>
<keyword evidence="6" id="KW-0805">Transcription regulation</keyword>
<dbReference type="SMART" id="SM00355">
    <property type="entry name" value="ZnF_C2H2"/>
    <property type="match status" value="5"/>
</dbReference>
<dbReference type="InParanoid" id="E2A9I4"/>
<dbReference type="SUPFAM" id="SSF57667">
    <property type="entry name" value="beta-beta-alpha zinc fingers"/>
    <property type="match status" value="2"/>
</dbReference>
<organism evidence="14">
    <name type="scientific">Camponotus floridanus</name>
    <name type="common">Florida carpenter ant</name>
    <dbReference type="NCBI Taxonomy" id="104421"/>
    <lineage>
        <taxon>Eukaryota</taxon>
        <taxon>Metazoa</taxon>
        <taxon>Ecdysozoa</taxon>
        <taxon>Arthropoda</taxon>
        <taxon>Hexapoda</taxon>
        <taxon>Insecta</taxon>
        <taxon>Pterygota</taxon>
        <taxon>Neoptera</taxon>
        <taxon>Endopterygota</taxon>
        <taxon>Hymenoptera</taxon>
        <taxon>Apocrita</taxon>
        <taxon>Aculeata</taxon>
        <taxon>Formicoidea</taxon>
        <taxon>Formicidae</taxon>
        <taxon>Formicinae</taxon>
        <taxon>Camponotus</taxon>
    </lineage>
</organism>
<keyword evidence="14" id="KW-1185">Reference proteome</keyword>
<evidence type="ECO:0000256" key="6">
    <source>
        <dbReference type="ARBA" id="ARBA00023015"/>
    </source>
</evidence>
<proteinExistence type="predicted"/>
<dbReference type="PANTHER" id="PTHR21020:SF0">
    <property type="entry name" value="ZINC FINGER PROTEIN 800"/>
    <property type="match status" value="1"/>
</dbReference>
<evidence type="ECO:0000256" key="8">
    <source>
        <dbReference type="ARBA" id="ARBA00023163"/>
    </source>
</evidence>
<feature type="region of interest" description="Disordered" evidence="11">
    <location>
        <begin position="1"/>
        <end position="34"/>
    </location>
</feature>
<dbReference type="EMBL" id="GL437912">
    <property type="protein sequence ID" value="EFN69908.1"/>
    <property type="molecule type" value="Genomic_DNA"/>
</dbReference>